<feature type="region of interest" description="Disordered" evidence="1">
    <location>
        <begin position="1"/>
        <end position="45"/>
    </location>
</feature>
<keyword evidence="2" id="KW-1133">Transmembrane helix</keyword>
<protein>
    <submittedName>
        <fullName evidence="3">Uncharacterized protein</fullName>
    </submittedName>
</protein>
<dbReference type="Proteomes" id="UP000007842">
    <property type="component" value="Plasmid pSCATT"/>
</dbReference>
<proteinExistence type="predicted"/>
<dbReference type="PATRIC" id="fig|1003195.29.peg.7003"/>
<evidence type="ECO:0000313" key="3">
    <source>
        <dbReference type="EMBL" id="AEW99398.1"/>
    </source>
</evidence>
<keyword evidence="2" id="KW-0472">Membrane</keyword>
<keyword evidence="3" id="KW-0614">Plasmid</keyword>
<sequence length="127" mass="12848">MAGTGRGAGHDTAAGAAGTLPVMRADKPEPEQAKSQPAENDAPLGADMEPWWAGLGPVAAVLLIVVGVALLVWLHLTSSDTPGDGAVTGYQISRLVVIGMVVAGGGILARHRARNAKRAAPHGADED</sequence>
<evidence type="ECO:0000256" key="1">
    <source>
        <dbReference type="SAM" id="MobiDB-lite"/>
    </source>
</evidence>
<dbReference type="AlphaFoldDB" id="G8XF56"/>
<dbReference type="HOGENOM" id="CLU_1969252_0_0_11"/>
<accession>G8XF56</accession>
<dbReference type="KEGG" id="scy:SCATT_p12050"/>
<reference evidence="4" key="1">
    <citation type="submission" date="2011-12" db="EMBL/GenBank/DDBJ databases">
        <title>Complete genome sequence of Streptomyces cattleya strain DSM 46488.</title>
        <authorList>
            <person name="Ou H.-Y."/>
            <person name="Li P."/>
            <person name="Zhao C."/>
            <person name="O'Hagan D."/>
            <person name="Deng Z."/>
        </authorList>
    </citation>
    <scope>NUCLEOTIDE SEQUENCE [LARGE SCALE GENOMIC DNA]</scope>
    <source>
        <strain evidence="4">ATCC 35852 / DSM 46488 / JCM 4925 / NBRC 14057 / NRRL 8057</strain>
        <plasmid evidence="4">Plasmid pSCATT</plasmid>
    </source>
</reference>
<keyword evidence="4" id="KW-1185">Reference proteome</keyword>
<keyword evidence="2" id="KW-0812">Transmembrane</keyword>
<feature type="compositionally biased region" description="Low complexity" evidence="1">
    <location>
        <begin position="10"/>
        <end position="19"/>
    </location>
</feature>
<organism evidence="3 4">
    <name type="scientific">Streptantibioticus cattleyicolor (strain ATCC 35852 / DSM 46488 / JCM 4925 / NBRC 14057 / NRRL 8057)</name>
    <name type="common">Streptomyces cattleya</name>
    <dbReference type="NCBI Taxonomy" id="1003195"/>
    <lineage>
        <taxon>Bacteria</taxon>
        <taxon>Bacillati</taxon>
        <taxon>Actinomycetota</taxon>
        <taxon>Actinomycetes</taxon>
        <taxon>Kitasatosporales</taxon>
        <taxon>Streptomycetaceae</taxon>
        <taxon>Streptantibioticus</taxon>
    </lineage>
</organism>
<name>G8XF56_STREN</name>
<evidence type="ECO:0000313" key="4">
    <source>
        <dbReference type="Proteomes" id="UP000007842"/>
    </source>
</evidence>
<evidence type="ECO:0000256" key="2">
    <source>
        <dbReference type="SAM" id="Phobius"/>
    </source>
</evidence>
<feature type="transmembrane region" description="Helical" evidence="2">
    <location>
        <begin position="88"/>
        <end position="109"/>
    </location>
</feature>
<geneLocation type="plasmid" evidence="3 4">
    <name>pSCATT</name>
</geneLocation>
<feature type="transmembrane region" description="Helical" evidence="2">
    <location>
        <begin position="51"/>
        <end position="76"/>
    </location>
</feature>
<dbReference type="EMBL" id="CP003229">
    <property type="protein sequence ID" value="AEW99398.1"/>
    <property type="molecule type" value="Genomic_DNA"/>
</dbReference>
<gene>
    <name evidence="3" type="ordered locus">SCATT_p12050</name>
</gene>